<evidence type="ECO:0000256" key="2">
    <source>
        <dbReference type="ARBA" id="ARBA00022448"/>
    </source>
</evidence>
<feature type="domain" description="ABC transporter" evidence="10">
    <location>
        <begin position="350"/>
        <end position="582"/>
    </location>
</feature>
<dbReference type="PROSITE" id="PS50929">
    <property type="entry name" value="ABC_TM1F"/>
    <property type="match status" value="1"/>
</dbReference>
<dbReference type="InterPro" id="IPR036640">
    <property type="entry name" value="ABC1_TM_sf"/>
</dbReference>
<evidence type="ECO:0000259" key="11">
    <source>
        <dbReference type="PROSITE" id="PS50929"/>
    </source>
</evidence>
<dbReference type="GO" id="GO:0005737">
    <property type="term" value="C:cytoplasm"/>
    <property type="evidence" value="ECO:0007669"/>
    <property type="project" value="UniProtKB-ARBA"/>
</dbReference>
<evidence type="ECO:0000256" key="3">
    <source>
        <dbReference type="ARBA" id="ARBA00022692"/>
    </source>
</evidence>
<dbReference type="GO" id="GO:0140359">
    <property type="term" value="F:ABC-type transporter activity"/>
    <property type="evidence" value="ECO:0007669"/>
    <property type="project" value="InterPro"/>
</dbReference>
<dbReference type="SUPFAM" id="SSF90123">
    <property type="entry name" value="ABC transporter transmembrane region"/>
    <property type="match status" value="1"/>
</dbReference>
<dbReference type="Gene3D" id="3.40.50.300">
    <property type="entry name" value="P-loop containing nucleotide triphosphate hydrolases"/>
    <property type="match status" value="1"/>
</dbReference>
<dbReference type="GO" id="GO:0005886">
    <property type="term" value="C:plasma membrane"/>
    <property type="evidence" value="ECO:0007669"/>
    <property type="project" value="UniProtKB-SubCell"/>
</dbReference>
<dbReference type="InterPro" id="IPR003439">
    <property type="entry name" value="ABC_transporter-like_ATP-bd"/>
</dbReference>
<name>A0A0C2HYH0_9BACT</name>
<evidence type="ECO:0000256" key="6">
    <source>
        <dbReference type="ARBA" id="ARBA00022989"/>
    </source>
</evidence>
<keyword evidence="6 9" id="KW-1133">Transmembrane helix</keyword>
<feature type="transmembrane region" description="Helical" evidence="9">
    <location>
        <begin position="258"/>
        <end position="277"/>
    </location>
</feature>
<organism evidence="12 13">
    <name type="scientific">Geoalkalibacter ferrihydriticus DSM 17813</name>
    <dbReference type="NCBI Taxonomy" id="1121915"/>
    <lineage>
        <taxon>Bacteria</taxon>
        <taxon>Pseudomonadati</taxon>
        <taxon>Thermodesulfobacteriota</taxon>
        <taxon>Desulfuromonadia</taxon>
        <taxon>Desulfuromonadales</taxon>
        <taxon>Geoalkalibacteraceae</taxon>
        <taxon>Geoalkalibacter</taxon>
    </lineage>
</organism>
<evidence type="ECO:0000259" key="10">
    <source>
        <dbReference type="PROSITE" id="PS50893"/>
    </source>
</evidence>
<dbReference type="Proteomes" id="UP000035068">
    <property type="component" value="Unassembled WGS sequence"/>
</dbReference>
<keyword evidence="4" id="KW-0547">Nucleotide-binding</keyword>
<proteinExistence type="predicted"/>
<dbReference type="SMART" id="SM00382">
    <property type="entry name" value="AAA"/>
    <property type="match status" value="1"/>
</dbReference>
<dbReference type="PROSITE" id="PS50893">
    <property type="entry name" value="ABC_TRANSPORTER_2"/>
    <property type="match status" value="1"/>
</dbReference>
<dbReference type="EMBL" id="JWJD01000001">
    <property type="protein sequence ID" value="KIH77797.1"/>
    <property type="molecule type" value="Genomic_DNA"/>
</dbReference>
<dbReference type="GO" id="GO:0016887">
    <property type="term" value="F:ATP hydrolysis activity"/>
    <property type="evidence" value="ECO:0007669"/>
    <property type="project" value="InterPro"/>
</dbReference>
<feature type="transmembrane region" description="Helical" evidence="9">
    <location>
        <begin position="25"/>
        <end position="52"/>
    </location>
</feature>
<dbReference type="GO" id="GO:0005524">
    <property type="term" value="F:ATP binding"/>
    <property type="evidence" value="ECO:0007669"/>
    <property type="project" value="UniProtKB-KW"/>
</dbReference>
<dbReference type="Gene3D" id="1.20.1560.10">
    <property type="entry name" value="ABC transporter type 1, transmembrane domain"/>
    <property type="match status" value="1"/>
</dbReference>
<keyword evidence="5" id="KW-0067">ATP-binding</keyword>
<keyword evidence="13" id="KW-1185">Reference proteome</keyword>
<dbReference type="Pfam" id="PF00005">
    <property type="entry name" value="ABC_tran"/>
    <property type="match status" value="1"/>
</dbReference>
<feature type="domain" description="ABC transmembrane type-1" evidence="11">
    <location>
        <begin position="45"/>
        <end position="319"/>
    </location>
</feature>
<feature type="transmembrane region" description="Helical" evidence="9">
    <location>
        <begin position="64"/>
        <end position="86"/>
    </location>
</feature>
<dbReference type="InterPro" id="IPR027417">
    <property type="entry name" value="P-loop_NTPase"/>
</dbReference>
<reference evidence="12 13" key="1">
    <citation type="submission" date="2014-12" db="EMBL/GenBank/DDBJ databases">
        <title>Genomes of Geoalkalibacter ferrihydriticus and Geoalkalibacter subterraneus, two haloalkaliphilic metal-reducing members of the Geobacteraceae.</title>
        <authorList>
            <person name="Badalamenti J.P."/>
            <person name="Torres C.I."/>
            <person name="Krajmalnik-Brown R."/>
            <person name="Bond D.R."/>
        </authorList>
    </citation>
    <scope>NUCLEOTIDE SEQUENCE [LARGE SCALE GENOMIC DNA]</scope>
    <source>
        <strain evidence="12 13">DSM 17813</strain>
    </source>
</reference>
<accession>A0A0C2HYH0</accession>
<dbReference type="InterPro" id="IPR017871">
    <property type="entry name" value="ABC_transporter-like_CS"/>
</dbReference>
<dbReference type="PANTHER" id="PTHR24221:SF587">
    <property type="entry name" value="ABC TRANSPORTER RELATED"/>
    <property type="match status" value="1"/>
</dbReference>
<dbReference type="InterPro" id="IPR039421">
    <property type="entry name" value="Type_1_exporter"/>
</dbReference>
<dbReference type="InterPro" id="IPR003593">
    <property type="entry name" value="AAA+_ATPase"/>
</dbReference>
<evidence type="ECO:0000256" key="1">
    <source>
        <dbReference type="ARBA" id="ARBA00004651"/>
    </source>
</evidence>
<comment type="caution">
    <text evidence="12">The sequence shown here is derived from an EMBL/GenBank/DDBJ whole genome shotgun (WGS) entry which is preliminary data.</text>
</comment>
<evidence type="ECO:0000256" key="9">
    <source>
        <dbReference type="SAM" id="Phobius"/>
    </source>
</evidence>
<dbReference type="FunFam" id="3.40.50.300:FF:000604">
    <property type="entry name" value="ABC transporter B family member 28"/>
    <property type="match status" value="1"/>
</dbReference>
<dbReference type="CDD" id="cd18544">
    <property type="entry name" value="ABC_6TM_TmrA_like"/>
    <property type="match status" value="1"/>
</dbReference>
<evidence type="ECO:0000313" key="12">
    <source>
        <dbReference type="EMBL" id="KIH77797.1"/>
    </source>
</evidence>
<evidence type="ECO:0000256" key="8">
    <source>
        <dbReference type="ARBA" id="ARBA00040960"/>
    </source>
</evidence>
<evidence type="ECO:0000256" key="4">
    <source>
        <dbReference type="ARBA" id="ARBA00022741"/>
    </source>
</evidence>
<dbReference type="PANTHER" id="PTHR24221">
    <property type="entry name" value="ATP-BINDING CASSETTE SUB-FAMILY B"/>
    <property type="match status" value="1"/>
</dbReference>
<dbReference type="Pfam" id="PF00664">
    <property type="entry name" value="ABC_membrane"/>
    <property type="match status" value="1"/>
</dbReference>
<sequence>MPHGHHHDSDEITGRHLDWALLRRFVGYLLAYRGAALAALVLLPAVAAAKLIQPYLLMVAIDEYILPGNIAGLWLIALLFLLALAAESLLTYAQAYAVQWVGQRIMADLRREGFARLLRLPVSFFDHQPSGRLVTRLTSDVENVGELFGAGVVSALGDLLTLAAIVVIMLWINPSLSLVAFAVIPFLLILGLLFRHYIRHANRQVRSRLAGINGFVAERIAGTDEVRLFVQEERTLKEFDQLQDGYQRASLRVINWDACLYAGVEALGAVAIAAILWKGGGEVIAGVTSFGVLVAFIEYVQKFFAPLRDLSAKYSVIQSSNASLERTFDLLDRAPEPSGVEVPRKGAGAIRLENLSFAYDDQAPVLRGIDLALRPGETLALVGDTGSGKTTLARLLLRFYEPTAGRILLDDQDLAAMDPAEVRRRIGWISQEPFLFDGSVHDNLDGERRRSATELNEILDRTGAAEVVARLGGLEAHISERGRNLSAGERQLLCLARALVPDPQWLILDEATSRLDAETEEQVRAGMDAARQGRGALLIAHRLRSIVHAERIVVLRRGRVVEDGTHRELLRAGGLYARLWRLQALENNYET</sequence>
<evidence type="ECO:0000313" key="13">
    <source>
        <dbReference type="Proteomes" id="UP000035068"/>
    </source>
</evidence>
<dbReference type="RefSeq" id="WP_040096240.1">
    <property type="nucleotide sequence ID" value="NZ_JWJD01000001.1"/>
</dbReference>
<evidence type="ECO:0000256" key="5">
    <source>
        <dbReference type="ARBA" id="ARBA00022840"/>
    </source>
</evidence>
<dbReference type="SUPFAM" id="SSF52540">
    <property type="entry name" value="P-loop containing nucleoside triphosphate hydrolases"/>
    <property type="match status" value="1"/>
</dbReference>
<protein>
    <recommendedName>
        <fullName evidence="8">Multidrug resistance-like ATP-binding protein MdlB</fullName>
    </recommendedName>
</protein>
<dbReference type="AlphaFoldDB" id="A0A0C2HYH0"/>
<dbReference type="PROSITE" id="PS00211">
    <property type="entry name" value="ABC_TRANSPORTER_1"/>
    <property type="match status" value="1"/>
</dbReference>
<dbReference type="InterPro" id="IPR011527">
    <property type="entry name" value="ABC1_TM_dom"/>
</dbReference>
<keyword evidence="2" id="KW-0813">Transport</keyword>
<keyword evidence="3 9" id="KW-0812">Transmembrane</keyword>
<comment type="subcellular location">
    <subcellularLocation>
        <location evidence="1">Cell membrane</location>
        <topology evidence="1">Multi-pass membrane protein</topology>
    </subcellularLocation>
</comment>
<feature type="transmembrane region" description="Helical" evidence="9">
    <location>
        <begin position="178"/>
        <end position="198"/>
    </location>
</feature>
<feature type="transmembrane region" description="Helical" evidence="9">
    <location>
        <begin position="147"/>
        <end position="172"/>
    </location>
</feature>
<evidence type="ECO:0000256" key="7">
    <source>
        <dbReference type="ARBA" id="ARBA00023136"/>
    </source>
</evidence>
<gene>
    <name evidence="12" type="ORF">GFER_03930</name>
</gene>
<keyword evidence="7 9" id="KW-0472">Membrane</keyword>